<reference evidence="3 4" key="1">
    <citation type="submission" date="2018-04" db="EMBL/GenBank/DDBJ databases">
        <authorList>
            <person name="Vogel A."/>
        </authorList>
    </citation>
    <scope>NUCLEOTIDE SEQUENCE [LARGE SCALE GENOMIC DNA]</scope>
</reference>
<evidence type="ECO:0000313" key="4">
    <source>
        <dbReference type="Proteomes" id="UP000595140"/>
    </source>
</evidence>
<proteinExistence type="predicted"/>
<name>A0A484LBK5_9ASTE</name>
<feature type="transmembrane region" description="Helical" evidence="1">
    <location>
        <begin position="139"/>
        <end position="156"/>
    </location>
</feature>
<feature type="transmembrane region" description="Helical" evidence="1">
    <location>
        <begin position="323"/>
        <end position="344"/>
    </location>
</feature>
<dbReference type="EMBL" id="OOIL02001236">
    <property type="protein sequence ID" value="VFQ73616.1"/>
    <property type="molecule type" value="Genomic_DNA"/>
</dbReference>
<dbReference type="AlphaFoldDB" id="A0A484LBK5"/>
<feature type="transmembrane region" description="Helical" evidence="1">
    <location>
        <begin position="107"/>
        <end position="127"/>
    </location>
</feature>
<keyword evidence="1" id="KW-0472">Membrane</keyword>
<feature type="transmembrane region" description="Helical" evidence="1">
    <location>
        <begin position="162"/>
        <end position="179"/>
    </location>
</feature>
<dbReference type="PANTHER" id="PTHR31325">
    <property type="entry name" value="OS01G0798800 PROTEIN-RELATED"/>
    <property type="match status" value="1"/>
</dbReference>
<dbReference type="Pfam" id="PF04578">
    <property type="entry name" value="DUF594"/>
    <property type="match status" value="1"/>
</dbReference>
<gene>
    <name evidence="3" type="ORF">CCAM_LOCUS15392</name>
</gene>
<keyword evidence="1" id="KW-1133">Transmembrane helix</keyword>
<dbReference type="Proteomes" id="UP000595140">
    <property type="component" value="Unassembled WGS sequence"/>
</dbReference>
<keyword evidence="4" id="KW-1185">Reference proteome</keyword>
<evidence type="ECO:0000313" key="3">
    <source>
        <dbReference type="EMBL" id="VFQ73616.1"/>
    </source>
</evidence>
<dbReference type="InterPro" id="IPR007658">
    <property type="entry name" value="DUF594"/>
</dbReference>
<accession>A0A484LBK5</accession>
<evidence type="ECO:0000256" key="1">
    <source>
        <dbReference type="SAM" id="Phobius"/>
    </source>
</evidence>
<dbReference type="InterPro" id="IPR025315">
    <property type="entry name" value="DUF4220"/>
</dbReference>
<protein>
    <recommendedName>
        <fullName evidence="2">DUF4220 domain-containing protein</fullName>
    </recommendedName>
</protein>
<dbReference type="OrthoDB" id="1689146at2759"/>
<sequence length="740" mass="83598">MVNPIPAGVREAWEEWKIKGSILASLYIQTVLVLLAPFRKRTGNRLVVALVWSFYLLADGVALFALGQIFNVNEDAGSGGSCNCSSAPPPGGNNNNKRRNEAAGDLAVLWSTFLLVHLGGPDTITAFSIADTQLWLRHFLQLLVQAAATFYLILLTLPSNKLLGPTLLLLFVGIVKYSERCVSLCLACRREIGKWVLSSTEFEKLVLFDMVSATRIFGVMLHSVRLVNEHTIVSEALKFRRGSDNKDLEIYRGATDALRIIEVVMNMIYENVFSKALVLHCGGWGCTFRFLTFSSTLAALSIFCFEEHHYYDNNGRPGSNVGVTYVLFGGAIVLELYSILMIIFSDWTFTHFPPYFVPYCCSYSNNKYIRCVQRCCVSMFLPAFRKLAILKMTKWDDNDRGRTCGPYVFRRWSGHVSSYNLTRISSAQEATTTPTNTSNLINAVAKVRATTIKPFALVKDKFFKAEYYEWKYVSHEPLTFPLWQFIFDHLCAKIKQQPKPPYFKLLSGGILALKPQKTTRSNNNNHDVRGLIDDPFINLLIKDFNYGRNLLIWSIATDLLYNNAYDDNDVTISSSTNNNNTNNNNNSGNKSKAKYCSKILSDYMLYLLVVRQLWPLGDFKRQFMELCGDYHERKRRVKDDILRPDVVDLDGASTMLFECGDKLARILKKWAGERMGGGGGGEEAMWEVVGSVWVEKLWLGARKCSASTHIELLSRGGELLTLVWLLSTKIDKDCSWSTSN</sequence>
<evidence type="ECO:0000259" key="2">
    <source>
        <dbReference type="Pfam" id="PF13968"/>
    </source>
</evidence>
<organism evidence="3 4">
    <name type="scientific">Cuscuta campestris</name>
    <dbReference type="NCBI Taxonomy" id="132261"/>
    <lineage>
        <taxon>Eukaryota</taxon>
        <taxon>Viridiplantae</taxon>
        <taxon>Streptophyta</taxon>
        <taxon>Embryophyta</taxon>
        <taxon>Tracheophyta</taxon>
        <taxon>Spermatophyta</taxon>
        <taxon>Magnoliopsida</taxon>
        <taxon>eudicotyledons</taxon>
        <taxon>Gunneridae</taxon>
        <taxon>Pentapetalae</taxon>
        <taxon>asterids</taxon>
        <taxon>lamiids</taxon>
        <taxon>Solanales</taxon>
        <taxon>Convolvulaceae</taxon>
        <taxon>Cuscuteae</taxon>
        <taxon>Cuscuta</taxon>
        <taxon>Cuscuta subgen. Grammica</taxon>
        <taxon>Cuscuta sect. Cleistogrammica</taxon>
    </lineage>
</organism>
<feature type="domain" description="DUF4220" evidence="2">
    <location>
        <begin position="52"/>
        <end position="422"/>
    </location>
</feature>
<dbReference type="Pfam" id="PF13968">
    <property type="entry name" value="DUF4220"/>
    <property type="match status" value="1"/>
</dbReference>
<feature type="transmembrane region" description="Helical" evidence="1">
    <location>
        <begin position="50"/>
        <end position="70"/>
    </location>
</feature>
<keyword evidence="1" id="KW-0812">Transmembrane</keyword>